<name>A0AAD5WS37_9PEZI</name>
<evidence type="ECO:0000256" key="2">
    <source>
        <dbReference type="SAM" id="MobiDB-lite"/>
    </source>
</evidence>
<dbReference type="GO" id="GO:0000287">
    <property type="term" value="F:magnesium ion binding"/>
    <property type="evidence" value="ECO:0007669"/>
    <property type="project" value="TreeGrafter"/>
</dbReference>
<feature type="region of interest" description="Disordered" evidence="2">
    <location>
        <begin position="610"/>
        <end position="632"/>
    </location>
</feature>
<dbReference type="GO" id="GO:0015095">
    <property type="term" value="F:magnesium ion transmembrane transporter activity"/>
    <property type="evidence" value="ECO:0007669"/>
    <property type="project" value="TreeGrafter"/>
</dbReference>
<feature type="region of interest" description="Disordered" evidence="2">
    <location>
        <begin position="125"/>
        <end position="166"/>
    </location>
</feature>
<evidence type="ECO:0000256" key="3">
    <source>
        <dbReference type="SAM" id="Phobius"/>
    </source>
</evidence>
<protein>
    <submittedName>
        <fullName evidence="4">Adp-ribosylation factor protein</fullName>
    </submittedName>
</protein>
<keyword evidence="3" id="KW-0812">Transmembrane</keyword>
<dbReference type="Pfam" id="PF01544">
    <property type="entry name" value="CorA"/>
    <property type="match status" value="1"/>
</dbReference>
<dbReference type="InterPro" id="IPR002523">
    <property type="entry name" value="MgTranspt_CorA/ZnTranspt_ZntB"/>
</dbReference>
<comment type="caution">
    <text evidence="4">The sequence shown here is derived from an EMBL/GenBank/DDBJ whole genome shotgun (WGS) entry which is preliminary data.</text>
</comment>
<dbReference type="Gene3D" id="1.20.58.340">
    <property type="entry name" value="Magnesium transport protein CorA, transmembrane region"/>
    <property type="match status" value="1"/>
</dbReference>
<comment type="subcellular location">
    <subcellularLocation>
        <location evidence="1">Cell membrane</location>
        <topology evidence="1">Multi-pass membrane protein</topology>
    </subcellularLocation>
</comment>
<feature type="transmembrane region" description="Helical" evidence="3">
    <location>
        <begin position="538"/>
        <end position="560"/>
    </location>
</feature>
<dbReference type="PANTHER" id="PTHR46494">
    <property type="entry name" value="CORA FAMILY METAL ION TRANSPORTER (EUROFUNG)"/>
    <property type="match status" value="1"/>
</dbReference>
<dbReference type="AlphaFoldDB" id="A0AAD5WS37"/>
<accession>A0AAD5WS37</accession>
<dbReference type="GO" id="GO:0015087">
    <property type="term" value="F:cobalt ion transmembrane transporter activity"/>
    <property type="evidence" value="ECO:0007669"/>
    <property type="project" value="TreeGrafter"/>
</dbReference>
<dbReference type="PANTHER" id="PTHR46494:SF1">
    <property type="entry name" value="CORA FAMILY METAL ION TRANSPORTER (EUROFUNG)"/>
    <property type="match status" value="1"/>
</dbReference>
<keyword evidence="3" id="KW-0472">Membrane</keyword>
<feature type="transmembrane region" description="Helical" evidence="3">
    <location>
        <begin position="572"/>
        <end position="595"/>
    </location>
</feature>
<evidence type="ECO:0000313" key="4">
    <source>
        <dbReference type="EMBL" id="KAJ2899716.1"/>
    </source>
</evidence>
<reference evidence="4" key="1">
    <citation type="submission" date="2022-07" db="EMBL/GenBank/DDBJ databases">
        <title>Draft genome sequence of Zalerion maritima ATCC 34329, a (micro)plastics degrading marine fungus.</title>
        <authorList>
            <person name="Paco A."/>
            <person name="Goncalves M.F.M."/>
            <person name="Rocha-Santos T.A.P."/>
            <person name="Alves A."/>
        </authorList>
    </citation>
    <scope>NUCLEOTIDE SEQUENCE</scope>
    <source>
        <strain evidence="4">ATCC 34329</strain>
    </source>
</reference>
<keyword evidence="3" id="KW-1133">Transmembrane helix</keyword>
<proteinExistence type="predicted"/>
<gene>
    <name evidence="4" type="ORF">MKZ38_002909</name>
</gene>
<dbReference type="GO" id="GO:0005886">
    <property type="term" value="C:plasma membrane"/>
    <property type="evidence" value="ECO:0007669"/>
    <property type="project" value="UniProtKB-SubCell"/>
</dbReference>
<feature type="compositionally biased region" description="Basic and acidic residues" evidence="2">
    <location>
        <begin position="622"/>
        <end position="632"/>
    </location>
</feature>
<dbReference type="EMBL" id="JAKWBI020000190">
    <property type="protein sequence ID" value="KAJ2899716.1"/>
    <property type="molecule type" value="Genomic_DNA"/>
</dbReference>
<feature type="compositionally biased region" description="Basic residues" evidence="2">
    <location>
        <begin position="610"/>
        <end position="621"/>
    </location>
</feature>
<evidence type="ECO:0000256" key="1">
    <source>
        <dbReference type="ARBA" id="ARBA00004651"/>
    </source>
</evidence>
<keyword evidence="5" id="KW-1185">Reference proteome</keyword>
<organism evidence="4 5">
    <name type="scientific">Zalerion maritima</name>
    <dbReference type="NCBI Taxonomy" id="339359"/>
    <lineage>
        <taxon>Eukaryota</taxon>
        <taxon>Fungi</taxon>
        <taxon>Dikarya</taxon>
        <taxon>Ascomycota</taxon>
        <taxon>Pezizomycotina</taxon>
        <taxon>Sordariomycetes</taxon>
        <taxon>Lulworthiomycetidae</taxon>
        <taxon>Lulworthiales</taxon>
        <taxon>Lulworthiaceae</taxon>
        <taxon>Zalerion</taxon>
    </lineage>
</organism>
<sequence>MATSSDSHQSSSYTQREAKPVRVEDGVFVNYDEDEVYNCINKEVFRKCAKNFVVEFGNQQIQIAKNLDHQQLHDRLDATRIADFPVRWINIWTPHDPTSEQDQCVATLGRHYEFSRRLVAVMTAPKKSHANRKAGAQPVKQSMSGNNGGVDVEKGNLSHPPRPQQDGQLEYLTQVYLKNTMNYTSTDYGERFFCVGANWLHNLPEGPEDNRYPLGDPGRLVPPKHWSWIILCDDGDEGDGQEHSTRKEAAGNGEGVQSNKFFTVITIHEGPWHESPPEGVNKAKWEEEELENMRANTMSVLKQLSLSGASEREFNGIEAKILELKTIRSKEKAGIDAGGAPSVLKDVRMGLGSRRSTIAIGADNQKLKDPEELKLASSLFYYIFEDYLAAPPILFNSKTAVKELQDAVLQSGKHKIKSSADSEGIIPKLHKVSKQLRQVKHLFQCYRTIVERILNSRSQATAGAARFGFQDGGSDLPVRLSHQARKRFERLDYHLQLLMLNNLEESLEESRALSETYFNLTAQKDSQATARLTRSATLLAKLSVFFLPISFQTAFFSVEVKGMLDNYNSKTYWVSFGIIAGLSFLSIFFFSRLLILSSEFLDHQTHNAGKKAKQLIQKRKDKGRDDPHDSED</sequence>
<evidence type="ECO:0000313" key="5">
    <source>
        <dbReference type="Proteomes" id="UP001201980"/>
    </source>
</evidence>
<dbReference type="GO" id="GO:0050897">
    <property type="term" value="F:cobalt ion binding"/>
    <property type="evidence" value="ECO:0007669"/>
    <property type="project" value="TreeGrafter"/>
</dbReference>
<dbReference type="Proteomes" id="UP001201980">
    <property type="component" value="Unassembled WGS sequence"/>
</dbReference>